<gene>
    <name evidence="2" type="ORF">FGK63_09955</name>
</gene>
<proteinExistence type="predicted"/>
<feature type="compositionally biased region" description="Basic residues" evidence="1">
    <location>
        <begin position="255"/>
        <end position="264"/>
    </location>
</feature>
<accession>A0ABY2WZ00</accession>
<evidence type="ECO:0000313" key="3">
    <source>
        <dbReference type="Proteomes" id="UP001193035"/>
    </source>
</evidence>
<comment type="caution">
    <text evidence="2">The sequence shown here is derived from an EMBL/GenBank/DDBJ whole genome shotgun (WGS) entry which is preliminary data.</text>
</comment>
<dbReference type="Gene3D" id="2.40.50.870">
    <property type="entry name" value="Protein of unknown function (DUF3299)"/>
    <property type="match status" value="1"/>
</dbReference>
<dbReference type="InterPro" id="IPR021727">
    <property type="entry name" value="DUF3299"/>
</dbReference>
<evidence type="ECO:0000313" key="2">
    <source>
        <dbReference type="EMBL" id="TMV07777.1"/>
    </source>
</evidence>
<reference evidence="2 3" key="1">
    <citation type="submission" date="2019-05" db="EMBL/GenBank/DDBJ databases">
        <title>Ruegeria sp. nov., isolated from tidal flat.</title>
        <authorList>
            <person name="Kim W."/>
        </authorList>
    </citation>
    <scope>NUCLEOTIDE SEQUENCE [LARGE SCALE GENOMIC DNA]</scope>
    <source>
        <strain evidence="2 3">CAU 1488</strain>
    </source>
</reference>
<organism evidence="2 3">
    <name type="scientific">Ruegeria sediminis</name>
    <dbReference type="NCBI Taxonomy" id="2583820"/>
    <lineage>
        <taxon>Bacteria</taxon>
        <taxon>Pseudomonadati</taxon>
        <taxon>Pseudomonadota</taxon>
        <taxon>Alphaproteobacteria</taxon>
        <taxon>Rhodobacterales</taxon>
        <taxon>Roseobacteraceae</taxon>
        <taxon>Ruegeria</taxon>
    </lineage>
</organism>
<sequence length="264" mass="28837">MHVTIRRQLDLVLSALWTSVSGLVFAAALVPSIVGADTSVDWPDLIDAEAQVFDDPFRNLSEDQIDLLRTIVRAREKLARGSAPVEEIPEVEARLENALQTLAQAGIDADDLIDLRWTVAGLRETAANAGNPALDGSEVSLAGFAIPAPPEADGTSTVYLVELAGMCSHTPPPPPNQLIRVRLSDGWRPDYMHQPVRIRGRVHIDPSERVFPVVDGDVPMKATWRLDADSVEAFTPKPRAEGASSDWVEQLRAQLKSRRNSADE</sequence>
<protein>
    <submittedName>
        <fullName evidence="2">DUF3299 domain-containing protein</fullName>
    </submittedName>
</protein>
<feature type="region of interest" description="Disordered" evidence="1">
    <location>
        <begin position="235"/>
        <end position="264"/>
    </location>
</feature>
<name>A0ABY2WZ00_9RHOB</name>
<dbReference type="EMBL" id="VCPD01000003">
    <property type="protein sequence ID" value="TMV07777.1"/>
    <property type="molecule type" value="Genomic_DNA"/>
</dbReference>
<evidence type="ECO:0000256" key="1">
    <source>
        <dbReference type="SAM" id="MobiDB-lite"/>
    </source>
</evidence>
<keyword evidence="3" id="KW-1185">Reference proteome</keyword>
<dbReference type="Proteomes" id="UP001193035">
    <property type="component" value="Unassembled WGS sequence"/>
</dbReference>
<dbReference type="Pfam" id="PF11736">
    <property type="entry name" value="DUF3299"/>
    <property type="match status" value="1"/>
</dbReference>